<organism evidence="2 3">
    <name type="scientific">Heterodera trifolii</name>
    <dbReference type="NCBI Taxonomy" id="157864"/>
    <lineage>
        <taxon>Eukaryota</taxon>
        <taxon>Metazoa</taxon>
        <taxon>Ecdysozoa</taxon>
        <taxon>Nematoda</taxon>
        <taxon>Chromadorea</taxon>
        <taxon>Rhabditida</taxon>
        <taxon>Tylenchina</taxon>
        <taxon>Tylenchomorpha</taxon>
        <taxon>Tylenchoidea</taxon>
        <taxon>Heteroderidae</taxon>
        <taxon>Heteroderinae</taxon>
        <taxon>Heterodera</taxon>
    </lineage>
</organism>
<protein>
    <submittedName>
        <fullName evidence="2">Uncharacterized protein</fullName>
    </submittedName>
</protein>
<evidence type="ECO:0000313" key="2">
    <source>
        <dbReference type="EMBL" id="KAL3076982.1"/>
    </source>
</evidence>
<reference evidence="2 3" key="1">
    <citation type="submission" date="2024-10" db="EMBL/GenBank/DDBJ databases">
        <authorList>
            <person name="Kim D."/>
        </authorList>
    </citation>
    <scope>NUCLEOTIDE SEQUENCE [LARGE SCALE GENOMIC DNA]</scope>
    <source>
        <strain evidence="2">BH-2024</strain>
    </source>
</reference>
<feature type="compositionally biased region" description="Low complexity" evidence="1">
    <location>
        <begin position="21"/>
        <end position="30"/>
    </location>
</feature>
<dbReference type="Proteomes" id="UP001620626">
    <property type="component" value="Unassembled WGS sequence"/>
</dbReference>
<name>A0ABD2IG66_9BILA</name>
<feature type="region of interest" description="Disordered" evidence="1">
    <location>
        <begin position="21"/>
        <end position="44"/>
    </location>
</feature>
<evidence type="ECO:0000256" key="1">
    <source>
        <dbReference type="SAM" id="MobiDB-lite"/>
    </source>
</evidence>
<accession>A0ABD2IG66</accession>
<proteinExistence type="predicted"/>
<dbReference type="EMBL" id="JBICBT010001238">
    <property type="protein sequence ID" value="KAL3076982.1"/>
    <property type="molecule type" value="Genomic_DNA"/>
</dbReference>
<feature type="compositionally biased region" description="Polar residues" evidence="1">
    <location>
        <begin position="31"/>
        <end position="40"/>
    </location>
</feature>
<keyword evidence="3" id="KW-1185">Reference proteome</keyword>
<gene>
    <name evidence="2" type="ORF">niasHT_031239</name>
</gene>
<sequence>MFNRSPPLTRQRQRNLFLQQQQENRVQQNNSRPHNTANTENVHENSVVDGELLESLHHAMNSIEIENALLNVDPPNRQNVPLAGMGNNVNAENNGGLRMRFQNVGANNGREEGLVRGGNENVRQNDDHRISIRNILPRTSTPIHNPVIPELHIQHAPIPNPNAAKNTYLVQQNLPNRQNFGCNQQGLPNIANPPPQIAQQPAIPQQNYQIPATYLGFVAPNPYFTYLPQPLGYPTQQNLGYVNMNTQNPQQMQPIQFPMPYFPPNNHQFGVMGQMQAPQAYNQPIIQPVSTAATI</sequence>
<evidence type="ECO:0000313" key="3">
    <source>
        <dbReference type="Proteomes" id="UP001620626"/>
    </source>
</evidence>
<comment type="caution">
    <text evidence="2">The sequence shown here is derived from an EMBL/GenBank/DDBJ whole genome shotgun (WGS) entry which is preliminary data.</text>
</comment>
<dbReference type="AlphaFoldDB" id="A0ABD2IG66"/>